<evidence type="ECO:0000313" key="3">
    <source>
        <dbReference type="EMBL" id="QDH71780.1"/>
    </source>
</evidence>
<protein>
    <submittedName>
        <fullName evidence="3">Copper resistance protein B</fullName>
    </submittedName>
</protein>
<keyword evidence="2" id="KW-0732">Signal</keyword>
<evidence type="ECO:0000256" key="2">
    <source>
        <dbReference type="SAM" id="SignalP"/>
    </source>
</evidence>
<name>A0A514BWM7_9GAMM</name>
<dbReference type="Proteomes" id="UP000317199">
    <property type="component" value="Chromosome"/>
</dbReference>
<dbReference type="KEGG" id="lyj:FKV23_08080"/>
<dbReference type="GO" id="GO:0009279">
    <property type="term" value="C:cell outer membrane"/>
    <property type="evidence" value="ECO:0007669"/>
    <property type="project" value="InterPro"/>
</dbReference>
<evidence type="ECO:0000256" key="1">
    <source>
        <dbReference type="SAM" id="MobiDB-lite"/>
    </source>
</evidence>
<proteinExistence type="predicted"/>
<evidence type="ECO:0000313" key="4">
    <source>
        <dbReference type="Proteomes" id="UP000317199"/>
    </source>
</evidence>
<feature type="region of interest" description="Disordered" evidence="1">
    <location>
        <begin position="19"/>
        <end position="96"/>
    </location>
</feature>
<accession>A0A514BWM7</accession>
<reference evidence="3 4" key="1">
    <citation type="submission" date="2019-06" db="EMBL/GenBank/DDBJ databases">
        <title>Lysobacter alkalisoli sp. nov. isolated from saline-alkali soil.</title>
        <authorList>
            <person name="Sun J.-Q."/>
            <person name="Xu L."/>
        </authorList>
    </citation>
    <scope>NUCLEOTIDE SEQUENCE [LARGE SCALE GENOMIC DNA]</scope>
    <source>
        <strain evidence="3 4">SJ-36</strain>
    </source>
</reference>
<keyword evidence="4" id="KW-1185">Reference proteome</keyword>
<feature type="signal peptide" evidence="2">
    <location>
        <begin position="1"/>
        <end position="22"/>
    </location>
</feature>
<gene>
    <name evidence="3" type="ORF">FKV23_08080</name>
</gene>
<dbReference type="InterPro" id="IPR007939">
    <property type="entry name" value="Cu-R_B_prcur"/>
</dbReference>
<dbReference type="GO" id="GO:0006878">
    <property type="term" value="P:intracellular copper ion homeostasis"/>
    <property type="evidence" value="ECO:0007669"/>
    <property type="project" value="InterPro"/>
</dbReference>
<dbReference type="Pfam" id="PF05275">
    <property type="entry name" value="CopB"/>
    <property type="match status" value="1"/>
</dbReference>
<dbReference type="OrthoDB" id="9778934at2"/>
<dbReference type="EMBL" id="CP041242">
    <property type="protein sequence ID" value="QDH71780.1"/>
    <property type="molecule type" value="Genomic_DNA"/>
</dbReference>
<dbReference type="AlphaFoldDB" id="A0A514BWM7"/>
<organism evidence="3 4">
    <name type="scientific">Marilutibacter alkalisoli</name>
    <dbReference type="NCBI Taxonomy" id="2591633"/>
    <lineage>
        <taxon>Bacteria</taxon>
        <taxon>Pseudomonadati</taxon>
        <taxon>Pseudomonadota</taxon>
        <taxon>Gammaproteobacteria</taxon>
        <taxon>Lysobacterales</taxon>
        <taxon>Lysobacteraceae</taxon>
        <taxon>Marilutibacter</taxon>
    </lineage>
</organism>
<dbReference type="GO" id="GO:0005507">
    <property type="term" value="F:copper ion binding"/>
    <property type="evidence" value="ECO:0007669"/>
    <property type="project" value="InterPro"/>
</dbReference>
<feature type="compositionally biased region" description="Basic and acidic residues" evidence="1">
    <location>
        <begin position="45"/>
        <end position="77"/>
    </location>
</feature>
<feature type="chain" id="PRO_5021818189" evidence="2">
    <location>
        <begin position="23"/>
        <end position="322"/>
    </location>
</feature>
<sequence>MPTKSAALVLALQMALASTAQAQHHGHHGHHAPEEAKSSSQSDPHAGHEPPKQAAADGHHDHNQHDHATMQHADHAAMGHATPAGQPREPIPPVTDADRAAAFPDIGHSMEHASSFNTFLLFDRLEATRGDGIDGQAWEVTGWAGGDINRLWLRSEGEREGGRTESADIELLYGRSISPWWDVVTGIRHETRPGPSRTAAAFGIQGLAPYMFEISATAYLAESGHSRLALEAEYDVLLTNRLILQPVVEVEFNGKDDPTREVGSGLSRTEFGMRLRYEISRRFAPYIGVVRERAWGNTADIRRSHAESTNDTRAVAGIRIWF</sequence>